<feature type="domain" description="HTH asnC-type" evidence="5">
    <location>
        <begin position="24"/>
        <end position="85"/>
    </location>
</feature>
<evidence type="ECO:0000256" key="4">
    <source>
        <dbReference type="SAM" id="MobiDB-lite"/>
    </source>
</evidence>
<evidence type="ECO:0000256" key="2">
    <source>
        <dbReference type="ARBA" id="ARBA00023125"/>
    </source>
</evidence>
<dbReference type="PANTHER" id="PTHR30154:SF34">
    <property type="entry name" value="TRANSCRIPTIONAL REGULATOR AZLB"/>
    <property type="match status" value="1"/>
</dbReference>
<accession>A0A6F8XPS4</accession>
<dbReference type="AlphaFoldDB" id="A0A6F8XPS4"/>
<feature type="region of interest" description="Disordered" evidence="4">
    <location>
        <begin position="1"/>
        <end position="21"/>
    </location>
</feature>
<dbReference type="InterPro" id="IPR036390">
    <property type="entry name" value="WH_DNA-bd_sf"/>
</dbReference>
<dbReference type="InterPro" id="IPR019887">
    <property type="entry name" value="Tscrpt_reg_AsnC/Lrp_C"/>
</dbReference>
<dbReference type="PRINTS" id="PR00033">
    <property type="entry name" value="HTHASNC"/>
</dbReference>
<evidence type="ECO:0000256" key="1">
    <source>
        <dbReference type="ARBA" id="ARBA00023015"/>
    </source>
</evidence>
<keyword evidence="1" id="KW-0805">Transcription regulation</keyword>
<dbReference type="SMART" id="SM00344">
    <property type="entry name" value="HTH_ASNC"/>
    <property type="match status" value="1"/>
</dbReference>
<evidence type="ECO:0000259" key="5">
    <source>
        <dbReference type="PROSITE" id="PS50956"/>
    </source>
</evidence>
<dbReference type="RefSeq" id="WP_173035814.1">
    <property type="nucleotide sequence ID" value="NZ_AP022870.1"/>
</dbReference>
<dbReference type="Gene3D" id="1.10.10.10">
    <property type="entry name" value="Winged helix-like DNA-binding domain superfamily/Winged helix DNA-binding domain"/>
    <property type="match status" value="1"/>
</dbReference>
<dbReference type="GO" id="GO:0043200">
    <property type="term" value="P:response to amino acid"/>
    <property type="evidence" value="ECO:0007669"/>
    <property type="project" value="TreeGrafter"/>
</dbReference>
<dbReference type="InterPro" id="IPR011008">
    <property type="entry name" value="Dimeric_a/b-barrel"/>
</dbReference>
<name>A0A6F8XPS4_9ACTN</name>
<organism evidence="6 7">
    <name type="scientific">Phytohabitans flavus</name>
    <dbReference type="NCBI Taxonomy" id="1076124"/>
    <lineage>
        <taxon>Bacteria</taxon>
        <taxon>Bacillati</taxon>
        <taxon>Actinomycetota</taxon>
        <taxon>Actinomycetes</taxon>
        <taxon>Micromonosporales</taxon>
        <taxon>Micromonosporaceae</taxon>
    </lineage>
</organism>
<dbReference type="Gene3D" id="3.30.70.920">
    <property type="match status" value="1"/>
</dbReference>
<reference evidence="6 7" key="1">
    <citation type="submission" date="2020-03" db="EMBL/GenBank/DDBJ databases">
        <title>Whole genome shotgun sequence of Phytohabitans flavus NBRC 107702.</title>
        <authorList>
            <person name="Komaki H."/>
            <person name="Tamura T."/>
        </authorList>
    </citation>
    <scope>NUCLEOTIDE SEQUENCE [LARGE SCALE GENOMIC DNA]</scope>
    <source>
        <strain evidence="6 7">NBRC 107702</strain>
    </source>
</reference>
<evidence type="ECO:0000313" key="7">
    <source>
        <dbReference type="Proteomes" id="UP000502508"/>
    </source>
</evidence>
<dbReference type="InterPro" id="IPR000485">
    <property type="entry name" value="AsnC-type_HTH_dom"/>
</dbReference>
<dbReference type="Pfam" id="PF13404">
    <property type="entry name" value="HTH_AsnC-type"/>
    <property type="match status" value="1"/>
</dbReference>
<dbReference type="InterPro" id="IPR019888">
    <property type="entry name" value="Tscrpt_reg_AsnC-like"/>
</dbReference>
<keyword evidence="2" id="KW-0238">DNA-binding</keyword>
<dbReference type="KEGG" id="pfla:Pflav_022330"/>
<dbReference type="SUPFAM" id="SSF46785">
    <property type="entry name" value="Winged helix' DNA-binding domain"/>
    <property type="match status" value="1"/>
</dbReference>
<protein>
    <submittedName>
        <fullName evidence="6">AsnC family transcriptional regulator</fullName>
    </submittedName>
</protein>
<dbReference type="EMBL" id="AP022870">
    <property type="protein sequence ID" value="BCB75823.1"/>
    <property type="molecule type" value="Genomic_DNA"/>
</dbReference>
<reference evidence="6 7" key="2">
    <citation type="submission" date="2020-03" db="EMBL/GenBank/DDBJ databases">
        <authorList>
            <person name="Ichikawa N."/>
            <person name="Kimura A."/>
            <person name="Kitahashi Y."/>
            <person name="Uohara A."/>
        </authorList>
    </citation>
    <scope>NUCLEOTIDE SEQUENCE [LARGE SCALE GENOMIC DNA]</scope>
    <source>
        <strain evidence="6 7">NBRC 107702</strain>
    </source>
</reference>
<gene>
    <name evidence="6" type="primary">lrp_1</name>
    <name evidence="6" type="ORF">Pflav_022330</name>
</gene>
<dbReference type="PANTHER" id="PTHR30154">
    <property type="entry name" value="LEUCINE-RESPONSIVE REGULATORY PROTEIN"/>
    <property type="match status" value="1"/>
</dbReference>
<sequence length="169" mass="18935">MERQTGTTPGPPAQVARQPAAAPLDDVDRRMIAELVQDGRMAVRTLAERLHISRANAYSRLGRLVRDRVIRGFSVRLDPVQIGLTTAVYVTMQIEQDAWRDVRERLTRLPAIQHFALTGGAFDIIALARVPDQAHLRTLILDEIQSIPGVRNTQTQLVFEEVPDEVLLP</sequence>
<dbReference type="Proteomes" id="UP000502508">
    <property type="component" value="Chromosome"/>
</dbReference>
<evidence type="ECO:0000256" key="3">
    <source>
        <dbReference type="ARBA" id="ARBA00023163"/>
    </source>
</evidence>
<dbReference type="InterPro" id="IPR036388">
    <property type="entry name" value="WH-like_DNA-bd_sf"/>
</dbReference>
<proteinExistence type="predicted"/>
<keyword evidence="7" id="KW-1185">Reference proteome</keyword>
<dbReference type="GO" id="GO:0005829">
    <property type="term" value="C:cytosol"/>
    <property type="evidence" value="ECO:0007669"/>
    <property type="project" value="TreeGrafter"/>
</dbReference>
<dbReference type="PROSITE" id="PS50956">
    <property type="entry name" value="HTH_ASNC_2"/>
    <property type="match status" value="1"/>
</dbReference>
<dbReference type="SUPFAM" id="SSF54909">
    <property type="entry name" value="Dimeric alpha+beta barrel"/>
    <property type="match status" value="1"/>
</dbReference>
<keyword evidence="3" id="KW-0804">Transcription</keyword>
<dbReference type="Pfam" id="PF01037">
    <property type="entry name" value="AsnC_trans_reg"/>
    <property type="match status" value="1"/>
</dbReference>
<dbReference type="GO" id="GO:0043565">
    <property type="term" value="F:sequence-specific DNA binding"/>
    <property type="evidence" value="ECO:0007669"/>
    <property type="project" value="InterPro"/>
</dbReference>
<evidence type="ECO:0000313" key="6">
    <source>
        <dbReference type="EMBL" id="BCB75823.1"/>
    </source>
</evidence>